<dbReference type="InterPro" id="IPR012347">
    <property type="entry name" value="Ferritin-like"/>
</dbReference>
<protein>
    <submittedName>
        <fullName evidence="5">DNA starvation/stationary phase protection protein</fullName>
    </submittedName>
</protein>
<keyword evidence="3" id="KW-0175">Coiled coil</keyword>
<gene>
    <name evidence="5" type="ORF">DF182_13595</name>
</gene>
<evidence type="ECO:0000313" key="5">
    <source>
        <dbReference type="EMBL" id="RBL93539.1"/>
    </source>
</evidence>
<dbReference type="RefSeq" id="WP_113616137.1">
    <property type="nucleotide sequence ID" value="NZ_QFFJ01000001.1"/>
</dbReference>
<dbReference type="PANTHER" id="PTHR42932:SF3">
    <property type="entry name" value="DNA PROTECTION DURING STARVATION PROTEIN"/>
    <property type="match status" value="1"/>
</dbReference>
<comment type="similarity">
    <text evidence="1 2">Belongs to the Dps family.</text>
</comment>
<dbReference type="CDD" id="cd01043">
    <property type="entry name" value="DPS"/>
    <property type="match status" value="1"/>
</dbReference>
<evidence type="ECO:0000313" key="6">
    <source>
        <dbReference type="Proteomes" id="UP000253410"/>
    </source>
</evidence>
<dbReference type="PRINTS" id="PR01346">
    <property type="entry name" value="HELNAPAPROT"/>
</dbReference>
<dbReference type="OrthoDB" id="9797023at2"/>
<dbReference type="InterPro" id="IPR002177">
    <property type="entry name" value="DPS_DNA-bd"/>
</dbReference>
<reference evidence="5 6" key="1">
    <citation type="submission" date="2018-05" db="EMBL/GenBank/DDBJ databases">
        <title>Chitinophaga sp. K3CV102501T nov., isolated from isolated from a monsoon evergreen broad-leaved forest soil.</title>
        <authorList>
            <person name="Lv Y."/>
        </authorList>
    </citation>
    <scope>NUCLEOTIDE SEQUENCE [LARGE SCALE GENOMIC DNA]</scope>
    <source>
        <strain evidence="5 6">GDMCC 1.1325</strain>
    </source>
</reference>
<feature type="coiled-coil region" evidence="3">
    <location>
        <begin position="100"/>
        <end position="127"/>
    </location>
</feature>
<sequence>MKIEIGITADHAKKIALELNKVLADELLVYAKTRNCHWNIEGPNFMEMHKFYEDQYEELEEIADEVAEYIRQVGHYAEGRYADVLKLTNLLESEYSNDQKKQLQELLDDHETIIRNMRRLIDEFDEKYKDKGASDFATQLLQKHLKLAWMIRSYLK</sequence>
<dbReference type="GO" id="GO:0008199">
    <property type="term" value="F:ferric iron binding"/>
    <property type="evidence" value="ECO:0007669"/>
    <property type="project" value="InterPro"/>
</dbReference>
<dbReference type="Gene3D" id="1.20.1260.10">
    <property type="match status" value="1"/>
</dbReference>
<dbReference type="PIRSF" id="PIRSF005900">
    <property type="entry name" value="Dps"/>
    <property type="match status" value="1"/>
</dbReference>
<evidence type="ECO:0000256" key="2">
    <source>
        <dbReference type="RuleBase" id="RU003875"/>
    </source>
</evidence>
<evidence type="ECO:0000256" key="3">
    <source>
        <dbReference type="SAM" id="Coils"/>
    </source>
</evidence>
<accession>A0A365Y4V7</accession>
<evidence type="ECO:0000259" key="4">
    <source>
        <dbReference type="Pfam" id="PF00210"/>
    </source>
</evidence>
<organism evidence="5 6">
    <name type="scientific">Chitinophaga flava</name>
    <dbReference type="NCBI Taxonomy" id="2259036"/>
    <lineage>
        <taxon>Bacteria</taxon>
        <taxon>Pseudomonadati</taxon>
        <taxon>Bacteroidota</taxon>
        <taxon>Chitinophagia</taxon>
        <taxon>Chitinophagales</taxon>
        <taxon>Chitinophagaceae</taxon>
        <taxon>Chitinophaga</taxon>
    </lineage>
</organism>
<dbReference type="EMBL" id="QFFJ01000001">
    <property type="protein sequence ID" value="RBL93539.1"/>
    <property type="molecule type" value="Genomic_DNA"/>
</dbReference>
<feature type="domain" description="Ferritin/DPS" evidence="4">
    <location>
        <begin position="18"/>
        <end position="156"/>
    </location>
</feature>
<comment type="caution">
    <text evidence="5">The sequence shown here is derived from an EMBL/GenBank/DDBJ whole genome shotgun (WGS) entry which is preliminary data.</text>
</comment>
<dbReference type="Proteomes" id="UP000253410">
    <property type="component" value="Unassembled WGS sequence"/>
</dbReference>
<dbReference type="SUPFAM" id="SSF47240">
    <property type="entry name" value="Ferritin-like"/>
    <property type="match status" value="1"/>
</dbReference>
<name>A0A365Y4V7_9BACT</name>
<dbReference type="Pfam" id="PF00210">
    <property type="entry name" value="Ferritin"/>
    <property type="match status" value="1"/>
</dbReference>
<dbReference type="AlphaFoldDB" id="A0A365Y4V7"/>
<dbReference type="PANTHER" id="PTHR42932">
    <property type="entry name" value="GENERAL STRESS PROTEIN 20U"/>
    <property type="match status" value="1"/>
</dbReference>
<dbReference type="InterPro" id="IPR009078">
    <property type="entry name" value="Ferritin-like_SF"/>
</dbReference>
<evidence type="ECO:0000256" key="1">
    <source>
        <dbReference type="ARBA" id="ARBA00009497"/>
    </source>
</evidence>
<keyword evidence="6" id="KW-1185">Reference proteome</keyword>
<dbReference type="InterPro" id="IPR008331">
    <property type="entry name" value="Ferritin_DPS_dom"/>
</dbReference>
<proteinExistence type="inferred from homology"/>